<sequence>MPNKGKEIVEVGEGLKRLHKGIKVSSSLAKGAPARRFRERGMEPHGLSWFNTQKEVKYAPENRIDEGRLTLEFPTIWHKVRTMMSRADQGKEVADDSKGLKRLRKGVASSTSSQKAPPNRRFGDKARGRTWAQVV</sequence>
<gene>
    <name evidence="2" type="ORF">HAX54_028730</name>
</gene>
<name>A0ABS8V5U4_DATST</name>
<feature type="compositionally biased region" description="Basic and acidic residues" evidence="1">
    <location>
        <begin position="88"/>
        <end position="99"/>
    </location>
</feature>
<organism evidence="2 3">
    <name type="scientific">Datura stramonium</name>
    <name type="common">Jimsonweed</name>
    <name type="synonym">Common thornapple</name>
    <dbReference type="NCBI Taxonomy" id="4076"/>
    <lineage>
        <taxon>Eukaryota</taxon>
        <taxon>Viridiplantae</taxon>
        <taxon>Streptophyta</taxon>
        <taxon>Embryophyta</taxon>
        <taxon>Tracheophyta</taxon>
        <taxon>Spermatophyta</taxon>
        <taxon>Magnoliopsida</taxon>
        <taxon>eudicotyledons</taxon>
        <taxon>Gunneridae</taxon>
        <taxon>Pentapetalae</taxon>
        <taxon>asterids</taxon>
        <taxon>lamiids</taxon>
        <taxon>Solanales</taxon>
        <taxon>Solanaceae</taxon>
        <taxon>Solanoideae</taxon>
        <taxon>Datureae</taxon>
        <taxon>Datura</taxon>
    </lineage>
</organism>
<proteinExistence type="predicted"/>
<accession>A0ABS8V5U4</accession>
<evidence type="ECO:0000313" key="2">
    <source>
        <dbReference type="EMBL" id="MCD9642094.1"/>
    </source>
</evidence>
<dbReference type="Proteomes" id="UP000823775">
    <property type="component" value="Unassembled WGS sequence"/>
</dbReference>
<protein>
    <submittedName>
        <fullName evidence="2">Uncharacterized protein</fullName>
    </submittedName>
</protein>
<feature type="region of interest" description="Disordered" evidence="1">
    <location>
        <begin position="85"/>
        <end position="135"/>
    </location>
</feature>
<keyword evidence="3" id="KW-1185">Reference proteome</keyword>
<comment type="caution">
    <text evidence="2">The sequence shown here is derived from an EMBL/GenBank/DDBJ whole genome shotgun (WGS) entry which is preliminary data.</text>
</comment>
<reference evidence="2 3" key="1">
    <citation type="journal article" date="2021" name="BMC Genomics">
        <title>Datura genome reveals duplications of psychoactive alkaloid biosynthetic genes and high mutation rate following tissue culture.</title>
        <authorList>
            <person name="Rajewski A."/>
            <person name="Carter-House D."/>
            <person name="Stajich J."/>
            <person name="Litt A."/>
        </authorList>
    </citation>
    <scope>NUCLEOTIDE SEQUENCE [LARGE SCALE GENOMIC DNA]</scope>
    <source>
        <strain evidence="2">AR-01</strain>
    </source>
</reference>
<evidence type="ECO:0000256" key="1">
    <source>
        <dbReference type="SAM" id="MobiDB-lite"/>
    </source>
</evidence>
<evidence type="ECO:0000313" key="3">
    <source>
        <dbReference type="Proteomes" id="UP000823775"/>
    </source>
</evidence>
<dbReference type="EMBL" id="JACEIK010003534">
    <property type="protein sequence ID" value="MCD9642094.1"/>
    <property type="molecule type" value="Genomic_DNA"/>
</dbReference>